<reference evidence="2 3" key="1">
    <citation type="submission" date="2020-12" db="EMBL/GenBank/DDBJ databases">
        <title>Draft genome sequence of Halomonas pacifica strain CARE-V15.</title>
        <authorList>
            <person name="Vignesh N."/>
            <person name="Thabitha A."/>
            <person name="Saravanan R."/>
            <person name="Manigandan V."/>
        </authorList>
    </citation>
    <scope>NUCLEOTIDE SEQUENCE [LARGE SCALE GENOMIC DNA]</scope>
    <source>
        <strain evidence="2 3">CARE-V15</strain>
    </source>
</reference>
<dbReference type="EMBL" id="JAEDAF010000001">
    <property type="protein sequence ID" value="MBH8578765.1"/>
    <property type="molecule type" value="Genomic_DNA"/>
</dbReference>
<proteinExistence type="predicted"/>
<gene>
    <name evidence="2" type="ORF">I7V36_01550</name>
</gene>
<dbReference type="Proteomes" id="UP000651738">
    <property type="component" value="Unassembled WGS sequence"/>
</dbReference>
<comment type="caution">
    <text evidence="2">The sequence shown here is derived from an EMBL/GenBank/DDBJ whole genome shotgun (WGS) entry which is preliminary data.</text>
</comment>
<dbReference type="InterPro" id="IPR010982">
    <property type="entry name" value="Lambda_DNA-bd_dom_sf"/>
</dbReference>
<feature type="domain" description="HTH cro/C1-type" evidence="1">
    <location>
        <begin position="11"/>
        <end position="34"/>
    </location>
</feature>
<sequence>MKEIPLTEFLKGRSQKEVADKIGVTQSRVSQMLRSEKKVFVRVSSDGRVLGAFEKRPVGLAARTAA</sequence>
<evidence type="ECO:0000259" key="1">
    <source>
        <dbReference type="PROSITE" id="PS50943"/>
    </source>
</evidence>
<protein>
    <submittedName>
        <fullName evidence="2">Helix-turn-helix domain-containing protein</fullName>
    </submittedName>
</protein>
<dbReference type="RefSeq" id="WP_198056792.1">
    <property type="nucleotide sequence ID" value="NZ_JAEDAF010000001.1"/>
</dbReference>
<name>A0ABD4KZF4_9GAMM</name>
<evidence type="ECO:0000313" key="2">
    <source>
        <dbReference type="EMBL" id="MBH8578765.1"/>
    </source>
</evidence>
<dbReference type="Pfam" id="PF09048">
    <property type="entry name" value="Cro"/>
    <property type="match status" value="1"/>
</dbReference>
<organism evidence="2 3">
    <name type="scientific">Bisbaumannia pacifica</name>
    <dbReference type="NCBI Taxonomy" id="77098"/>
    <lineage>
        <taxon>Bacteria</taxon>
        <taxon>Pseudomonadati</taxon>
        <taxon>Pseudomonadota</taxon>
        <taxon>Gammaproteobacteria</taxon>
        <taxon>Oceanospirillales</taxon>
        <taxon>Halomonadaceae</taxon>
        <taxon>Bisbaumannia</taxon>
    </lineage>
</organism>
<dbReference type="CDD" id="cd00093">
    <property type="entry name" value="HTH_XRE"/>
    <property type="match status" value="1"/>
</dbReference>
<accession>A0ABD4KZF4</accession>
<dbReference type="InterPro" id="IPR001387">
    <property type="entry name" value="Cro/C1-type_HTH"/>
</dbReference>
<dbReference type="Gene3D" id="1.10.260.40">
    <property type="entry name" value="lambda repressor-like DNA-binding domains"/>
    <property type="match status" value="1"/>
</dbReference>
<dbReference type="PROSITE" id="PS50943">
    <property type="entry name" value="HTH_CROC1"/>
    <property type="match status" value="1"/>
</dbReference>
<dbReference type="SUPFAM" id="SSF47413">
    <property type="entry name" value="lambda repressor-like DNA-binding domains"/>
    <property type="match status" value="1"/>
</dbReference>
<dbReference type="InterPro" id="IPR000655">
    <property type="entry name" value="Cro-like"/>
</dbReference>
<dbReference type="AlphaFoldDB" id="A0ABD4KZF4"/>
<evidence type="ECO:0000313" key="3">
    <source>
        <dbReference type="Proteomes" id="UP000651738"/>
    </source>
</evidence>